<evidence type="ECO:0000313" key="2">
    <source>
        <dbReference type="EMBL" id="KAH7166304.1"/>
    </source>
</evidence>
<organism evidence="2 3">
    <name type="scientific">Dactylonectria macrodidyma</name>
    <dbReference type="NCBI Taxonomy" id="307937"/>
    <lineage>
        <taxon>Eukaryota</taxon>
        <taxon>Fungi</taxon>
        <taxon>Dikarya</taxon>
        <taxon>Ascomycota</taxon>
        <taxon>Pezizomycotina</taxon>
        <taxon>Sordariomycetes</taxon>
        <taxon>Hypocreomycetidae</taxon>
        <taxon>Hypocreales</taxon>
        <taxon>Nectriaceae</taxon>
        <taxon>Dactylonectria</taxon>
    </lineage>
</organism>
<dbReference type="AlphaFoldDB" id="A0A9P9FN70"/>
<feature type="region of interest" description="Disordered" evidence="1">
    <location>
        <begin position="38"/>
        <end position="148"/>
    </location>
</feature>
<gene>
    <name evidence="2" type="ORF">EDB81DRAFT_283473</name>
</gene>
<name>A0A9P9FN70_9HYPO</name>
<dbReference type="Proteomes" id="UP000738349">
    <property type="component" value="Unassembled WGS sequence"/>
</dbReference>
<comment type="caution">
    <text evidence="2">The sequence shown here is derived from an EMBL/GenBank/DDBJ whole genome shotgun (WGS) entry which is preliminary data.</text>
</comment>
<reference evidence="2" key="1">
    <citation type="journal article" date="2021" name="Nat. Commun.">
        <title>Genetic determinants of endophytism in the Arabidopsis root mycobiome.</title>
        <authorList>
            <person name="Mesny F."/>
            <person name="Miyauchi S."/>
            <person name="Thiergart T."/>
            <person name="Pickel B."/>
            <person name="Atanasova L."/>
            <person name="Karlsson M."/>
            <person name="Huettel B."/>
            <person name="Barry K.W."/>
            <person name="Haridas S."/>
            <person name="Chen C."/>
            <person name="Bauer D."/>
            <person name="Andreopoulos W."/>
            <person name="Pangilinan J."/>
            <person name="LaButti K."/>
            <person name="Riley R."/>
            <person name="Lipzen A."/>
            <person name="Clum A."/>
            <person name="Drula E."/>
            <person name="Henrissat B."/>
            <person name="Kohler A."/>
            <person name="Grigoriev I.V."/>
            <person name="Martin F.M."/>
            <person name="Hacquard S."/>
        </authorList>
    </citation>
    <scope>NUCLEOTIDE SEQUENCE</scope>
    <source>
        <strain evidence="2">MPI-CAGE-AT-0147</strain>
    </source>
</reference>
<proteinExistence type="predicted"/>
<accession>A0A9P9FN70</accession>
<dbReference type="EMBL" id="JAGMUV010000003">
    <property type="protein sequence ID" value="KAH7166304.1"/>
    <property type="molecule type" value="Genomic_DNA"/>
</dbReference>
<protein>
    <submittedName>
        <fullName evidence="2">Uncharacterized protein</fullName>
    </submittedName>
</protein>
<keyword evidence="3" id="KW-1185">Reference proteome</keyword>
<dbReference type="OrthoDB" id="4829551at2759"/>
<evidence type="ECO:0000313" key="3">
    <source>
        <dbReference type="Proteomes" id="UP000738349"/>
    </source>
</evidence>
<sequence length="249" mass="28073">MSLHLPVSVHTFPASYRPDIQLSQSQGPIWHHQDQMAMQYPHTPPSGFESNTPSYRSGDHTRRHRSQAPQVLDQANGVSAWRSPSRARQESWETNSLQRQSMSRSDSPGLSFSSASQKVRPSSRCGSNRPSVRGSQKAIPPGEQEPLDGDVAMIGSWCTSDLDHPAAHPNDFFETEKDALLDDWYPRTPRESRLPTPDLAPLCMHYEFCTCCRNEEDRINENWCMIPRAKLDDQCRLMVLSPLVAASDT</sequence>
<feature type="compositionally biased region" description="Polar residues" evidence="1">
    <location>
        <begin position="92"/>
        <end position="134"/>
    </location>
</feature>
<evidence type="ECO:0000256" key="1">
    <source>
        <dbReference type="SAM" id="MobiDB-lite"/>
    </source>
</evidence>